<dbReference type="AlphaFoldDB" id="A0A9J7WXX8"/>
<evidence type="ECO:0000313" key="4">
    <source>
        <dbReference type="Ensembl" id="ENSCCRP00000099065.1"/>
    </source>
</evidence>
<evidence type="ECO:0000256" key="1">
    <source>
        <dbReference type="ARBA" id="ARBA00022574"/>
    </source>
</evidence>
<dbReference type="Gene3D" id="2.130.10.10">
    <property type="entry name" value="YVTN repeat-like/Quinoprotein amine dehydrogenase"/>
    <property type="match status" value="3"/>
</dbReference>
<dbReference type="InterPro" id="IPR040102">
    <property type="entry name" value="WDR41"/>
</dbReference>
<evidence type="ECO:0000313" key="5">
    <source>
        <dbReference type="Proteomes" id="UP001108240"/>
    </source>
</evidence>
<dbReference type="PROSITE" id="PS00678">
    <property type="entry name" value="WD_REPEATS_1"/>
    <property type="match status" value="1"/>
</dbReference>
<evidence type="ECO:0000256" key="2">
    <source>
        <dbReference type="ARBA" id="ARBA00022737"/>
    </source>
</evidence>
<dbReference type="GO" id="GO:0005765">
    <property type="term" value="C:lysosomal membrane"/>
    <property type="evidence" value="ECO:0007669"/>
    <property type="project" value="TreeGrafter"/>
</dbReference>
<dbReference type="PANTHER" id="PTHR22805">
    <property type="entry name" value="WDR41-RELATED"/>
    <property type="match status" value="1"/>
</dbReference>
<proteinExistence type="predicted"/>
<dbReference type="PRINTS" id="PR00320">
    <property type="entry name" value="GPROTEINBRPT"/>
</dbReference>
<feature type="repeat" description="WD" evidence="3">
    <location>
        <begin position="362"/>
        <end position="395"/>
    </location>
</feature>
<dbReference type="InterPro" id="IPR015943">
    <property type="entry name" value="WD40/YVTN_repeat-like_dom_sf"/>
</dbReference>
<dbReference type="PROSITE" id="PS50082">
    <property type="entry name" value="WD_REPEATS_2"/>
    <property type="match status" value="3"/>
</dbReference>
<keyword evidence="2" id="KW-0677">Repeat</keyword>
<dbReference type="PANTHER" id="PTHR22805:SF2">
    <property type="entry name" value="WD REPEAT-CONTAINING PROTEIN 41"/>
    <property type="match status" value="1"/>
</dbReference>
<evidence type="ECO:0000256" key="3">
    <source>
        <dbReference type="PROSITE-ProRule" id="PRU00221"/>
    </source>
</evidence>
<dbReference type="InterPro" id="IPR001680">
    <property type="entry name" value="WD40_rpt"/>
</dbReference>
<keyword evidence="5" id="KW-1185">Reference proteome</keyword>
<reference evidence="4" key="1">
    <citation type="submission" date="2025-08" db="UniProtKB">
        <authorList>
            <consortium name="Ensembl"/>
        </authorList>
    </citation>
    <scope>IDENTIFICATION</scope>
</reference>
<feature type="repeat" description="WD" evidence="3">
    <location>
        <begin position="104"/>
        <end position="126"/>
    </location>
</feature>
<dbReference type="Ensembl" id="ENSCCRT00000169278.1">
    <property type="protein sequence ID" value="ENSCCRP00000099065.1"/>
    <property type="gene ID" value="ENSCCRG00000080357.1"/>
</dbReference>
<accession>A0A9J7WXX8</accession>
<dbReference type="GO" id="GO:0010506">
    <property type="term" value="P:regulation of autophagy"/>
    <property type="evidence" value="ECO:0007669"/>
    <property type="project" value="InterPro"/>
</dbReference>
<keyword evidence="1 3" id="KW-0853">WD repeat</keyword>
<protein>
    <submittedName>
        <fullName evidence="4">WD repeat domain 41</fullName>
    </submittedName>
</protein>
<organism evidence="4 5">
    <name type="scientific">Cyprinus carpio carpio</name>
    <dbReference type="NCBI Taxonomy" id="630221"/>
    <lineage>
        <taxon>Eukaryota</taxon>
        <taxon>Metazoa</taxon>
        <taxon>Chordata</taxon>
        <taxon>Craniata</taxon>
        <taxon>Vertebrata</taxon>
        <taxon>Euteleostomi</taxon>
        <taxon>Actinopterygii</taxon>
        <taxon>Neopterygii</taxon>
        <taxon>Teleostei</taxon>
        <taxon>Ostariophysi</taxon>
        <taxon>Cypriniformes</taxon>
        <taxon>Cyprinidae</taxon>
        <taxon>Cyprininae</taxon>
        <taxon>Cyprinus</taxon>
    </lineage>
</organism>
<reference evidence="4" key="2">
    <citation type="submission" date="2025-09" db="UniProtKB">
        <authorList>
            <consortium name="Ensembl"/>
        </authorList>
    </citation>
    <scope>IDENTIFICATION</scope>
</reference>
<sequence length="498" mass="55633">MLRWILGGREAQGTVEKSAALFIGEEQPKNCFTEMQVLKGHFDIVRFLVQIDDLRFASAGDDGLVLIWNVETGDCLFALRCHTQQITAMTSYTFIRGGNAHTALLTASSDRTLSLWDPDSGNRVQNISDLQSSVKVQHVLQLHVFLFQCADGLDCVWKQVCSSFSVCRWILCVCSLMEVSVFQCLLVLVRLDVWLSGGNELCVWNRDFELQCKTVHHSDAGISAMVELPKNFIAAAMDKEIVIFKLNLSGSDIAVMAMRHLADHQDTIHSLIHINDGLFASGSHIGELIIWDSVDWTIQSYEHILWEEPARDSQSEFRLNPQKQIERSIQHMSSDGEYIVAAVGSGLYVYNVLTKSVVAYRRIAHDSNVLHTVLQQDGRLMSCSEDGSVRMWELQDLPLPAEPASSGFFGMFGTFGRSSKQTGPPAKKIPEVPGLRSLELIGDLIGHSGAVQMFLSFKEKGLVTCSTDHLLIIWKDGELQSQLRSLAVFQKLEENQEL</sequence>
<name>A0A9J7WXX8_CYPCA</name>
<dbReference type="SMART" id="SM00320">
    <property type="entry name" value="WD40"/>
    <property type="match status" value="5"/>
</dbReference>
<dbReference type="SUPFAM" id="SSF50978">
    <property type="entry name" value="WD40 repeat-like"/>
    <property type="match status" value="1"/>
</dbReference>
<feature type="repeat" description="WD" evidence="3">
    <location>
        <begin position="38"/>
        <end position="78"/>
    </location>
</feature>
<dbReference type="OMA" id="VCLWNAQ"/>
<dbReference type="Proteomes" id="UP001108240">
    <property type="component" value="Unplaced"/>
</dbReference>
<dbReference type="GeneTree" id="ENSGT00390000017026"/>
<dbReference type="InterPro" id="IPR036322">
    <property type="entry name" value="WD40_repeat_dom_sf"/>
</dbReference>
<dbReference type="Pfam" id="PF25178">
    <property type="entry name" value="Beta-prop_WDR41"/>
    <property type="match status" value="2"/>
</dbReference>
<dbReference type="InterPro" id="IPR019775">
    <property type="entry name" value="WD40_repeat_CS"/>
</dbReference>
<dbReference type="InterPro" id="IPR020472">
    <property type="entry name" value="WD40_PAC1"/>
</dbReference>